<dbReference type="InterPro" id="IPR016024">
    <property type="entry name" value="ARM-type_fold"/>
</dbReference>
<dbReference type="InterPro" id="IPR011989">
    <property type="entry name" value="ARM-like"/>
</dbReference>
<dbReference type="PANTHER" id="PTHR21567">
    <property type="entry name" value="CLASP"/>
    <property type="match status" value="1"/>
</dbReference>
<evidence type="ECO:0000313" key="1">
    <source>
        <dbReference type="EMBL" id="MFH4975473.1"/>
    </source>
</evidence>
<evidence type="ECO:0000313" key="2">
    <source>
        <dbReference type="Proteomes" id="UP001608902"/>
    </source>
</evidence>
<comment type="caution">
    <text evidence="1">The sequence shown here is derived from an EMBL/GenBank/DDBJ whole genome shotgun (WGS) entry which is preliminary data.</text>
</comment>
<accession>A0ABD6E5Y3</accession>
<keyword evidence="2" id="KW-1185">Reference proteome</keyword>
<dbReference type="AlphaFoldDB" id="A0ABD6E5Y3"/>
<gene>
    <name evidence="1" type="ORF">AB6A40_002182</name>
</gene>
<protein>
    <submittedName>
        <fullName evidence="1">Uncharacterized protein</fullName>
    </submittedName>
</protein>
<dbReference type="GO" id="GO:0005819">
    <property type="term" value="C:spindle"/>
    <property type="evidence" value="ECO:0007669"/>
    <property type="project" value="UniProtKB-ARBA"/>
</dbReference>
<reference evidence="1 2" key="1">
    <citation type="submission" date="2024-08" db="EMBL/GenBank/DDBJ databases">
        <title>Gnathostoma spinigerum genome.</title>
        <authorList>
            <person name="Gonzalez-Bertolin B."/>
            <person name="Monzon S."/>
            <person name="Zaballos A."/>
            <person name="Jimenez P."/>
            <person name="Dekumyoy P."/>
            <person name="Varona S."/>
            <person name="Cuesta I."/>
            <person name="Sumanam S."/>
            <person name="Adisakwattana P."/>
            <person name="Gasser R.B."/>
            <person name="Hernandez-Gonzalez A."/>
            <person name="Young N.D."/>
            <person name="Perteguer M.J."/>
        </authorList>
    </citation>
    <scope>NUCLEOTIDE SEQUENCE [LARGE SCALE GENOMIC DNA]</scope>
    <source>
        <strain evidence="1">AL3</strain>
        <tissue evidence="1">Liver</tissue>
    </source>
</reference>
<name>A0ABD6E5Y3_9BILA</name>
<organism evidence="1 2">
    <name type="scientific">Gnathostoma spinigerum</name>
    <dbReference type="NCBI Taxonomy" id="75299"/>
    <lineage>
        <taxon>Eukaryota</taxon>
        <taxon>Metazoa</taxon>
        <taxon>Ecdysozoa</taxon>
        <taxon>Nematoda</taxon>
        <taxon>Chromadorea</taxon>
        <taxon>Rhabditida</taxon>
        <taxon>Spirurina</taxon>
        <taxon>Gnathostomatomorpha</taxon>
        <taxon>Gnathostomatoidea</taxon>
        <taxon>Gnathostomatidae</taxon>
        <taxon>Gnathostoma</taxon>
    </lineage>
</organism>
<dbReference type="PANTHER" id="PTHR21567:SF9">
    <property type="entry name" value="CLIP-ASSOCIATING PROTEIN"/>
    <property type="match status" value="1"/>
</dbReference>
<dbReference type="GO" id="GO:0000278">
    <property type="term" value="P:mitotic cell cycle"/>
    <property type="evidence" value="ECO:0007669"/>
    <property type="project" value="UniProtKB-ARBA"/>
</dbReference>
<proteinExistence type="predicted"/>
<dbReference type="Proteomes" id="UP001608902">
    <property type="component" value="Unassembled WGS sequence"/>
</dbReference>
<sequence>MPIHRAQVASMAEDCGNVLATHVSSQACRKVLIAVIKSDTNIPKIQLAIKMLTKVIESLSAEELLPLLDEVVPPIVNTYNYESSSVRKASVLCLVAINDIVGSAAMEPYYQDLNKGKLKLLEVYIQRKKANNNASLHSSVQF</sequence>
<dbReference type="Gene3D" id="1.25.10.10">
    <property type="entry name" value="Leucine-rich Repeat Variant"/>
    <property type="match status" value="1"/>
</dbReference>
<dbReference type="SUPFAM" id="SSF48371">
    <property type="entry name" value="ARM repeat"/>
    <property type="match status" value="1"/>
</dbReference>
<dbReference type="PROSITE" id="PS51257">
    <property type="entry name" value="PROKAR_LIPOPROTEIN"/>
    <property type="match status" value="1"/>
</dbReference>
<dbReference type="EMBL" id="JBGFUD010000922">
    <property type="protein sequence ID" value="MFH4975473.1"/>
    <property type="molecule type" value="Genomic_DNA"/>
</dbReference>